<keyword evidence="9 11" id="KW-0106">Calcium</keyword>
<dbReference type="OrthoDB" id="409122at2759"/>
<dbReference type="Proteomes" id="UP000016931">
    <property type="component" value="Unassembled WGS sequence"/>
</dbReference>
<dbReference type="PANTHER" id="PTHR14218">
    <property type="entry name" value="PROTEASE S8 TRIPEPTIDYL PEPTIDASE I CLN2"/>
    <property type="match status" value="1"/>
</dbReference>
<dbReference type="SMART" id="SM00944">
    <property type="entry name" value="Pro-kuma_activ"/>
    <property type="match status" value="1"/>
</dbReference>
<name>M3D6R1_SPHMS</name>
<feature type="binding site" evidence="11">
    <location>
        <position position="606"/>
    </location>
    <ligand>
        <name>Ca(2+)</name>
        <dbReference type="ChEBI" id="CHEBI:29108"/>
    </ligand>
</feature>
<dbReference type="CDD" id="cd04056">
    <property type="entry name" value="Peptidases_S53"/>
    <property type="match status" value="1"/>
</dbReference>
<dbReference type="RefSeq" id="XP_016761971.1">
    <property type="nucleotide sequence ID" value="XM_016905277.1"/>
</dbReference>
<sequence>MHFTSYAVVAALLGAAAAAPANVQRHVLHEKRAVSENWVKGERLRPDVRMPIRIGLVQENLHKGHDWLMEVSDPESPKYGKYYTAEEVHELFAPASHAVDSVKSWLHEAGLHPERISQSANKQWIQFDASVAEAEALFQSRYHFYEHEATGKSTIGCDEYHVHQDVKRHIDYITPGIKLMNTRDTPKSDIEKRGFGWGKGKGTLPPILAPLPMALDAILAAPLLSLCDVAITPPCIEAMYNFTKQTTSAVPGNELGIFEDLGDVYAQEDLNLFFLTLQQRIPIGTHPVLKAVDGAVAPNPVTSAGPESDLDFEISYPIIWPQNSILFQTDDPVYESNYTYAGFLNNFFDAIDGSYCTTGDIEQPDLDPVYPDPSNAAGSYKQPKQCGVYKPTNVISISYGGQEPDLPASYQQRQCAEIMKLGMQGVTTVVASGDSGVSGRPVTGDNGCINQKVFNPDFPATCPYILSVGATLLTGDPHKDVETAVTRFPSGGGFSNIYPRPSYQDAAVNTYFQTAGTQYPFYTGSTYGNGLYNASGRGYPDVSAVGDNIVVFTGGAPTLIGGTSASCPVWAALLTRINDERLKAGKPTVGYVNPTLYKNPSALHDITVGSNPGCNTNGFAVSKGWDPVTGLGTPNFPELLKLFMSI</sequence>
<feature type="binding site" evidence="11">
    <location>
        <position position="626"/>
    </location>
    <ligand>
        <name>Ca(2+)</name>
        <dbReference type="ChEBI" id="CHEBI:29108"/>
    </ligand>
</feature>
<dbReference type="GeneID" id="27902414"/>
<proteinExistence type="predicted"/>
<evidence type="ECO:0000256" key="11">
    <source>
        <dbReference type="PROSITE-ProRule" id="PRU01032"/>
    </source>
</evidence>
<evidence type="ECO:0000256" key="4">
    <source>
        <dbReference type="ARBA" id="ARBA00012462"/>
    </source>
</evidence>
<dbReference type="CDD" id="cd11377">
    <property type="entry name" value="Pro-peptidase_S53"/>
    <property type="match status" value="1"/>
</dbReference>
<evidence type="ECO:0000256" key="6">
    <source>
        <dbReference type="ARBA" id="ARBA00022723"/>
    </source>
</evidence>
<dbReference type="HOGENOM" id="CLU_013783_4_0_1"/>
<dbReference type="SUPFAM" id="SSF52743">
    <property type="entry name" value="Subtilisin-like"/>
    <property type="match status" value="1"/>
</dbReference>
<comment type="catalytic activity">
    <reaction evidence="1">
        <text>Release of an N-terminal tripeptide from a polypeptide.</text>
        <dbReference type="EC" id="3.4.14.10"/>
    </reaction>
</comment>
<keyword evidence="7 11" id="KW-0378">Hydrolase</keyword>
<keyword evidence="12" id="KW-0732">Signal</keyword>
<evidence type="ECO:0000256" key="12">
    <source>
        <dbReference type="SAM" id="SignalP"/>
    </source>
</evidence>
<dbReference type="GO" id="GO:0005576">
    <property type="term" value="C:extracellular region"/>
    <property type="evidence" value="ECO:0007669"/>
    <property type="project" value="UniProtKB-SubCell"/>
</dbReference>
<dbReference type="Pfam" id="PF09286">
    <property type="entry name" value="Pro-kuma_activ"/>
    <property type="match status" value="1"/>
</dbReference>
<comment type="function">
    <text evidence="2">Secreted tripeptidyl-peptidase which degrades proteins at acidic pHs and is involved in virulence.</text>
</comment>
<dbReference type="SUPFAM" id="SSF54897">
    <property type="entry name" value="Protease propeptides/inhibitors"/>
    <property type="match status" value="1"/>
</dbReference>
<accession>M3D6R1</accession>
<reference evidence="14 15" key="1">
    <citation type="journal article" date="2012" name="PLoS Pathog.">
        <title>Diverse lifestyles and strategies of plant pathogenesis encoded in the genomes of eighteen Dothideomycetes fungi.</title>
        <authorList>
            <person name="Ohm R.A."/>
            <person name="Feau N."/>
            <person name="Henrissat B."/>
            <person name="Schoch C.L."/>
            <person name="Horwitz B.A."/>
            <person name="Barry K.W."/>
            <person name="Condon B.J."/>
            <person name="Copeland A.C."/>
            <person name="Dhillon B."/>
            <person name="Glaser F."/>
            <person name="Hesse C.N."/>
            <person name="Kosti I."/>
            <person name="LaButti K."/>
            <person name="Lindquist E.A."/>
            <person name="Lucas S."/>
            <person name="Salamov A.A."/>
            <person name="Bradshaw R.E."/>
            <person name="Ciuffetti L."/>
            <person name="Hamelin R.C."/>
            <person name="Kema G.H.J."/>
            <person name="Lawrence C."/>
            <person name="Scott J.A."/>
            <person name="Spatafora J.W."/>
            <person name="Turgeon B.G."/>
            <person name="de Wit P.J.G.M."/>
            <person name="Zhong S."/>
            <person name="Goodwin S.B."/>
            <person name="Grigoriev I.V."/>
        </authorList>
    </citation>
    <scope>NUCLEOTIDE SEQUENCE [LARGE SCALE GENOMIC DNA]</scope>
    <source>
        <strain evidence="14 15">SO2202</strain>
    </source>
</reference>
<evidence type="ECO:0000256" key="5">
    <source>
        <dbReference type="ARBA" id="ARBA00022670"/>
    </source>
</evidence>
<keyword evidence="6 11" id="KW-0479">Metal-binding</keyword>
<dbReference type="GO" id="GO:0046872">
    <property type="term" value="F:metal ion binding"/>
    <property type="evidence" value="ECO:0007669"/>
    <property type="project" value="UniProtKB-UniRule"/>
</dbReference>
<evidence type="ECO:0000256" key="7">
    <source>
        <dbReference type="ARBA" id="ARBA00022801"/>
    </source>
</evidence>
<dbReference type="EMBL" id="KB456263">
    <property type="protein sequence ID" value="EMF13850.1"/>
    <property type="molecule type" value="Genomic_DNA"/>
</dbReference>
<organism evidence="14 15">
    <name type="scientific">Sphaerulina musiva (strain SO2202)</name>
    <name type="common">Poplar stem canker fungus</name>
    <name type="synonym">Septoria musiva</name>
    <dbReference type="NCBI Taxonomy" id="692275"/>
    <lineage>
        <taxon>Eukaryota</taxon>
        <taxon>Fungi</taxon>
        <taxon>Dikarya</taxon>
        <taxon>Ascomycota</taxon>
        <taxon>Pezizomycotina</taxon>
        <taxon>Dothideomycetes</taxon>
        <taxon>Dothideomycetidae</taxon>
        <taxon>Mycosphaerellales</taxon>
        <taxon>Mycosphaerellaceae</taxon>
        <taxon>Sphaerulina</taxon>
    </lineage>
</organism>
<dbReference type="STRING" id="692275.M3D6R1"/>
<evidence type="ECO:0000313" key="15">
    <source>
        <dbReference type="Proteomes" id="UP000016931"/>
    </source>
</evidence>
<dbReference type="Pfam" id="PF00082">
    <property type="entry name" value="Peptidase_S8"/>
    <property type="match status" value="1"/>
</dbReference>
<dbReference type="InterPro" id="IPR050819">
    <property type="entry name" value="Tripeptidyl-peptidase_I"/>
</dbReference>
<comment type="subcellular location">
    <subcellularLocation>
        <location evidence="3">Secreted</location>
        <location evidence="3">Extracellular space</location>
    </subcellularLocation>
</comment>
<keyword evidence="5 11" id="KW-0645">Protease</keyword>
<evidence type="ECO:0000256" key="1">
    <source>
        <dbReference type="ARBA" id="ARBA00001910"/>
    </source>
</evidence>
<evidence type="ECO:0000259" key="13">
    <source>
        <dbReference type="PROSITE" id="PS51695"/>
    </source>
</evidence>
<evidence type="ECO:0000256" key="10">
    <source>
        <dbReference type="ARBA" id="ARBA00023145"/>
    </source>
</evidence>
<protein>
    <recommendedName>
        <fullName evidence="4">tripeptidyl-peptidase II</fullName>
        <ecNumber evidence="4">3.4.14.10</ecNumber>
    </recommendedName>
</protein>
<dbReference type="EC" id="3.4.14.10" evidence="4"/>
<feature type="binding site" evidence="11">
    <location>
        <position position="605"/>
    </location>
    <ligand>
        <name>Ca(2+)</name>
        <dbReference type="ChEBI" id="CHEBI:29108"/>
    </ligand>
</feature>
<evidence type="ECO:0000256" key="8">
    <source>
        <dbReference type="ARBA" id="ARBA00022825"/>
    </source>
</evidence>
<feature type="binding site" evidence="11">
    <location>
        <position position="624"/>
    </location>
    <ligand>
        <name>Ca(2+)</name>
        <dbReference type="ChEBI" id="CHEBI:29108"/>
    </ligand>
</feature>
<evidence type="ECO:0000256" key="2">
    <source>
        <dbReference type="ARBA" id="ARBA00002451"/>
    </source>
</evidence>
<dbReference type="PROSITE" id="PS51695">
    <property type="entry name" value="SEDOLISIN"/>
    <property type="match status" value="1"/>
</dbReference>
<evidence type="ECO:0000313" key="14">
    <source>
        <dbReference type="EMBL" id="EMF13850.1"/>
    </source>
</evidence>
<dbReference type="InterPro" id="IPR000209">
    <property type="entry name" value="Peptidase_S8/S53_dom"/>
</dbReference>
<dbReference type="MEROPS" id="S53.007"/>
<evidence type="ECO:0000256" key="3">
    <source>
        <dbReference type="ARBA" id="ARBA00004239"/>
    </source>
</evidence>
<keyword evidence="8 11" id="KW-0720">Serine protease</keyword>
<evidence type="ECO:0000256" key="9">
    <source>
        <dbReference type="ARBA" id="ARBA00022837"/>
    </source>
</evidence>
<keyword evidence="10" id="KW-0865">Zymogen</keyword>
<feature type="signal peptide" evidence="12">
    <location>
        <begin position="1"/>
        <end position="18"/>
    </location>
</feature>
<dbReference type="InterPro" id="IPR036852">
    <property type="entry name" value="Peptidase_S8/S53_dom_sf"/>
</dbReference>
<dbReference type="InterPro" id="IPR030400">
    <property type="entry name" value="Sedolisin_dom"/>
</dbReference>
<keyword evidence="15" id="KW-1185">Reference proteome</keyword>
<feature type="active site" description="Charge relay system" evidence="11">
    <location>
        <position position="311"/>
    </location>
</feature>
<dbReference type="eggNOG" id="ENOG502QTN1">
    <property type="taxonomic scope" value="Eukaryota"/>
</dbReference>
<dbReference type="GO" id="GO:0004252">
    <property type="term" value="F:serine-type endopeptidase activity"/>
    <property type="evidence" value="ECO:0007669"/>
    <property type="project" value="UniProtKB-UniRule"/>
</dbReference>
<dbReference type="GO" id="GO:0006508">
    <property type="term" value="P:proteolysis"/>
    <property type="evidence" value="ECO:0007669"/>
    <property type="project" value="UniProtKB-KW"/>
</dbReference>
<dbReference type="Gene3D" id="3.40.50.200">
    <property type="entry name" value="Peptidase S8/S53 domain"/>
    <property type="match status" value="1"/>
</dbReference>
<dbReference type="GO" id="GO:0008240">
    <property type="term" value="F:tripeptidyl-peptidase activity"/>
    <property type="evidence" value="ECO:0007669"/>
    <property type="project" value="UniProtKB-EC"/>
</dbReference>
<gene>
    <name evidence="14" type="ORF">SEPMUDRAFT_149002</name>
</gene>
<comment type="cofactor">
    <cofactor evidence="11">
        <name>Ca(2+)</name>
        <dbReference type="ChEBI" id="CHEBI:29108"/>
    </cofactor>
    <text evidence="11">Binds 1 Ca(2+) ion per subunit.</text>
</comment>
<dbReference type="OMA" id="ACREYHV"/>
<feature type="active site" description="Charge relay system" evidence="11">
    <location>
        <position position="564"/>
    </location>
</feature>
<dbReference type="AlphaFoldDB" id="M3D6R1"/>
<feature type="active site" description="Charge relay system" evidence="11">
    <location>
        <position position="307"/>
    </location>
</feature>
<feature type="domain" description="Peptidase S53" evidence="13">
    <location>
        <begin position="230"/>
        <end position="646"/>
    </location>
</feature>
<feature type="chain" id="PRO_5004032813" description="tripeptidyl-peptidase II" evidence="12">
    <location>
        <begin position="19"/>
        <end position="646"/>
    </location>
</feature>
<dbReference type="InterPro" id="IPR015366">
    <property type="entry name" value="S53_propep"/>
</dbReference>
<dbReference type="PANTHER" id="PTHR14218:SF19">
    <property type="entry name" value="SERINE PROTEASE AORO, PUTATIVE (AFU_ORTHOLOGUE AFUA_6G10250)-RELATED"/>
    <property type="match status" value="1"/>
</dbReference>